<dbReference type="GO" id="GO:0038039">
    <property type="term" value="C:G protein-coupled receptor heterodimeric complex"/>
    <property type="evidence" value="ECO:0007669"/>
    <property type="project" value="TreeGrafter"/>
</dbReference>
<keyword evidence="4" id="KW-0297">G-protein coupled receptor</keyword>
<evidence type="ECO:0000256" key="10">
    <source>
        <dbReference type="SAM" id="MobiDB-lite"/>
    </source>
</evidence>
<keyword evidence="6 14" id="KW-0675">Receptor</keyword>
<feature type="transmembrane region" description="Helical" evidence="11">
    <location>
        <begin position="830"/>
        <end position="852"/>
    </location>
</feature>
<dbReference type="Proteomes" id="UP001153069">
    <property type="component" value="Unassembled WGS sequence"/>
</dbReference>
<dbReference type="PROSITE" id="PS50259">
    <property type="entry name" value="G_PROTEIN_RECEP_F3_4"/>
    <property type="match status" value="1"/>
</dbReference>
<feature type="coiled-coil region" evidence="9">
    <location>
        <begin position="976"/>
        <end position="1003"/>
    </location>
</feature>
<keyword evidence="12" id="KW-0732">Signal</keyword>
<keyword evidence="2 11" id="KW-0812">Transmembrane</keyword>
<feature type="transmembrane region" description="Helical" evidence="11">
    <location>
        <begin position="734"/>
        <end position="755"/>
    </location>
</feature>
<dbReference type="PANTHER" id="PTHR10519">
    <property type="entry name" value="GABA-B RECEPTOR"/>
    <property type="match status" value="1"/>
</dbReference>
<keyword evidence="3 11" id="KW-1133">Transmembrane helix</keyword>
<dbReference type="GO" id="GO:0004965">
    <property type="term" value="F:G protein-coupled GABA receptor activity"/>
    <property type="evidence" value="ECO:0007669"/>
    <property type="project" value="InterPro"/>
</dbReference>
<feature type="chain" id="PRO_5040264916" evidence="12">
    <location>
        <begin position="27"/>
        <end position="1036"/>
    </location>
</feature>
<feature type="transmembrane region" description="Helical" evidence="11">
    <location>
        <begin position="793"/>
        <end position="818"/>
    </location>
</feature>
<name>A0A9N8HIN9_9STRA</name>
<dbReference type="InterPro" id="IPR002455">
    <property type="entry name" value="GPCR3_GABA-B"/>
</dbReference>
<feature type="signal peptide" evidence="12">
    <location>
        <begin position="1"/>
        <end position="26"/>
    </location>
</feature>
<dbReference type="Pfam" id="PF00003">
    <property type="entry name" value="7tm_3"/>
    <property type="match status" value="1"/>
</dbReference>
<feature type="compositionally biased region" description="Low complexity" evidence="10">
    <location>
        <begin position="921"/>
        <end position="938"/>
    </location>
</feature>
<dbReference type="PRINTS" id="PR01176">
    <property type="entry name" value="GABABRECEPTR"/>
</dbReference>
<organism evidence="14 15">
    <name type="scientific">Seminavis robusta</name>
    <dbReference type="NCBI Taxonomy" id="568900"/>
    <lineage>
        <taxon>Eukaryota</taxon>
        <taxon>Sar</taxon>
        <taxon>Stramenopiles</taxon>
        <taxon>Ochrophyta</taxon>
        <taxon>Bacillariophyta</taxon>
        <taxon>Bacillariophyceae</taxon>
        <taxon>Bacillariophycidae</taxon>
        <taxon>Naviculales</taxon>
        <taxon>Naviculaceae</taxon>
        <taxon>Seminavis</taxon>
    </lineage>
</organism>
<keyword evidence="5 11" id="KW-0472">Membrane</keyword>
<evidence type="ECO:0000256" key="12">
    <source>
        <dbReference type="SAM" id="SignalP"/>
    </source>
</evidence>
<feature type="transmembrane region" description="Helical" evidence="11">
    <location>
        <begin position="619"/>
        <end position="641"/>
    </location>
</feature>
<keyword evidence="9" id="KW-0175">Coiled coil</keyword>
<dbReference type="EMBL" id="CAICTM010000709">
    <property type="protein sequence ID" value="CAB9515366.1"/>
    <property type="molecule type" value="Genomic_DNA"/>
</dbReference>
<dbReference type="PANTHER" id="PTHR10519:SF20">
    <property type="entry name" value="G-PROTEIN COUPLED RECEPTOR 156-RELATED"/>
    <property type="match status" value="1"/>
</dbReference>
<evidence type="ECO:0000256" key="5">
    <source>
        <dbReference type="ARBA" id="ARBA00023136"/>
    </source>
</evidence>
<dbReference type="AlphaFoldDB" id="A0A9N8HIN9"/>
<feature type="transmembrane region" description="Helical" evidence="11">
    <location>
        <begin position="858"/>
        <end position="880"/>
    </location>
</feature>
<evidence type="ECO:0000256" key="2">
    <source>
        <dbReference type="ARBA" id="ARBA00022692"/>
    </source>
</evidence>
<proteinExistence type="predicted"/>
<dbReference type="OrthoDB" id="40097at2759"/>
<evidence type="ECO:0000256" key="4">
    <source>
        <dbReference type="ARBA" id="ARBA00023040"/>
    </source>
</evidence>
<keyword evidence="7" id="KW-0325">Glycoprotein</keyword>
<sequence>MMSLTRSWLLAFLGLVVLFSIESAKGQASNLTVLNLPMVQGDRNNVTHHVPSTTTTSDDDAMTFESWGPCARASFDYIDLTPQDVVEPCILYDTMPPNRTDSNSSFLVTLVQVTPAASSCYSMRDGALVSVELLNAENDGRGVAIGFHRNFYIQFRLVSVIAGNGDYNGTDYYFARHAHVLSTAITALRPQYIIGTCSFFSQPEAQVALQHQTMLLAQVGPPSYYQTGNPYIFGFHLNSDNYPLPAVRALGFSAASKDQPVRVLYRTVAEFFYSTCRSAIDALKELGFTNVMQVEYVPDDDHNGDGIQNQFDPAFLHALADQTCPPNNTQHPAIFACFRSEQDIVLPRWLQNGCRPSSIWLTPATWGWATANPDKIPYMQGGGQWHEAFTYSDAYYASGQDLLVQSEQRFGYFGTYDFVVSYSIPMLFVEHLKNTYRVTDHPDPETDFQTNYEMLRRSMVILDGTTLFGPVSFDDNQRNIGRAPAGTQWLTNSTNLHNKGSALMNHENDNNKSTRQDIVSVYNNYLVSPDFMAQAEIEFPAPSGMDCPPGQFFNESLAMNSSSLLTEKCSQCPTDTVTYEYNQFMKCLPCPTGSTTQGRSGETACYYEDEHLIPDGVRIFGYFMVSVTWALAIFFLSWLIRWRQDPVMQIAQVSFMSLICVGATISSSTIIALSWQAGVGEDTSAATTACRVAPFLYCTGWVLQYGSLTAKTNRLYKITRRNSYERRTITSLESAWIIALILALDLAVVVTWTLVHPLEYRRETTSVAIGEEQGHVVTISSYGRCAPADGSSIWAFAGPIVGIHVILMIVTNLLLYQISDLEDRYQEQKYVALASMYVFQVLVIGLPVLFSVGDSTAAIFLVLSGVIALNDVGILSFLFIPKIHFRSKGLAEGIGIGESLRRSTNRKVQMRELSRQSGLDSNSSHHSSRSCYSAASSRKQQALHLGSTAAESTTDHPVGDRKKPNLDSANFNELKYAILEERCHLLEQQNRELADEIRHLRGSDLPAEEAAPVNVDQTEVSDMSIGSFGDESSGSS</sequence>
<gene>
    <name evidence="14" type="ORF">SEMRO_710_G191100.1</name>
</gene>
<protein>
    <submittedName>
        <fullName evidence="14">Gamma-aminobutyric acid (GABA) B receptor</fullName>
    </submittedName>
</protein>
<feature type="compositionally biased region" description="Basic and acidic residues" evidence="10">
    <location>
        <begin position="953"/>
        <end position="965"/>
    </location>
</feature>
<feature type="transmembrane region" description="Helical" evidence="11">
    <location>
        <begin position="653"/>
        <end position="674"/>
    </location>
</feature>
<feature type="domain" description="G-protein coupled receptors family 3 profile" evidence="13">
    <location>
        <begin position="687"/>
        <end position="884"/>
    </location>
</feature>
<dbReference type="InterPro" id="IPR017978">
    <property type="entry name" value="GPCR_3_C"/>
</dbReference>
<evidence type="ECO:0000256" key="7">
    <source>
        <dbReference type="ARBA" id="ARBA00023180"/>
    </source>
</evidence>
<keyword evidence="8" id="KW-0807">Transducer</keyword>
<evidence type="ECO:0000256" key="11">
    <source>
        <dbReference type="SAM" id="Phobius"/>
    </source>
</evidence>
<evidence type="ECO:0000256" key="6">
    <source>
        <dbReference type="ARBA" id="ARBA00023170"/>
    </source>
</evidence>
<feature type="transmembrane region" description="Helical" evidence="11">
    <location>
        <begin position="694"/>
        <end position="713"/>
    </location>
</feature>
<accession>A0A9N8HIN9</accession>
<evidence type="ECO:0000313" key="14">
    <source>
        <dbReference type="EMBL" id="CAB9515366.1"/>
    </source>
</evidence>
<evidence type="ECO:0000259" key="13">
    <source>
        <dbReference type="PROSITE" id="PS50259"/>
    </source>
</evidence>
<keyword evidence="15" id="KW-1185">Reference proteome</keyword>
<feature type="region of interest" description="Disordered" evidence="10">
    <location>
        <begin position="905"/>
        <end position="966"/>
    </location>
</feature>
<evidence type="ECO:0000256" key="8">
    <source>
        <dbReference type="ARBA" id="ARBA00023224"/>
    </source>
</evidence>
<evidence type="ECO:0000313" key="15">
    <source>
        <dbReference type="Proteomes" id="UP001153069"/>
    </source>
</evidence>
<evidence type="ECO:0000256" key="3">
    <source>
        <dbReference type="ARBA" id="ARBA00022989"/>
    </source>
</evidence>
<dbReference type="CDD" id="cd15047">
    <property type="entry name" value="7tmC_GABA-B-like"/>
    <property type="match status" value="1"/>
</dbReference>
<comment type="caution">
    <text evidence="14">The sequence shown here is derived from an EMBL/GenBank/DDBJ whole genome shotgun (WGS) entry which is preliminary data.</text>
</comment>
<feature type="region of interest" description="Disordered" evidence="10">
    <location>
        <begin position="1004"/>
        <end position="1036"/>
    </location>
</feature>
<evidence type="ECO:0000256" key="9">
    <source>
        <dbReference type="SAM" id="Coils"/>
    </source>
</evidence>
<evidence type="ECO:0000256" key="1">
    <source>
        <dbReference type="ARBA" id="ARBA00004141"/>
    </source>
</evidence>
<reference evidence="14" key="1">
    <citation type="submission" date="2020-06" db="EMBL/GenBank/DDBJ databases">
        <authorList>
            <consortium name="Plant Systems Biology data submission"/>
        </authorList>
    </citation>
    <scope>NUCLEOTIDE SEQUENCE</scope>
    <source>
        <strain evidence="14">D6</strain>
    </source>
</reference>
<comment type="subcellular location">
    <subcellularLocation>
        <location evidence="1">Membrane</location>
        <topology evidence="1">Multi-pass membrane protein</topology>
    </subcellularLocation>
</comment>